<gene>
    <name evidence="3" type="ORF">CBF53_00865</name>
    <name evidence="4" type="ORF">CBF70_00995</name>
</gene>
<dbReference type="Pfam" id="PF13930">
    <property type="entry name" value="Endonuclea_NS_2"/>
    <property type="match status" value="1"/>
</dbReference>
<keyword evidence="1" id="KW-0732">Signal</keyword>
<evidence type="ECO:0000256" key="1">
    <source>
        <dbReference type="SAM" id="SignalP"/>
    </source>
</evidence>
<feature type="chain" id="PRO_5038872712" evidence="1">
    <location>
        <begin position="24"/>
        <end position="258"/>
    </location>
</feature>
<sequence length="258" mass="29284">MKLKRLAAALAIITMFVSGCSFINQGQNSTESSTKQSQSLGGLDKNEYRKLAALNYKSGENVVVFVNKNNSTLKTKWTKNQIFYQSLDSLNRTSSSVTAYLDSKNLVQHSKRTRQTWRPTGWHGNRPGQEIYNRGHLIAYSLSNGINKFGKYTGKSNGDLDNPKNLFTQTAYTNQNVQTYYENQVREAMYSGQKVIYQATPIFRGTEKMARGINLQAVSTDGMLNFNVYIFNVQPGYSFDYQNGRAYVNNSMKVRFNQ</sequence>
<dbReference type="GO" id="GO:0046872">
    <property type="term" value="F:metal ion binding"/>
    <property type="evidence" value="ECO:0007669"/>
    <property type="project" value="InterPro"/>
</dbReference>
<dbReference type="Proteomes" id="UP000216316">
    <property type="component" value="Unassembled WGS sequence"/>
</dbReference>
<feature type="domain" description="DNA/RNA non-specific endonuclease/pyrophosphatase/phosphodiesterase" evidence="2">
    <location>
        <begin position="76"/>
        <end position="248"/>
    </location>
</feature>
<evidence type="ECO:0000313" key="5">
    <source>
        <dbReference type="Proteomes" id="UP000215828"/>
    </source>
</evidence>
<dbReference type="AlphaFoldDB" id="A0A256LIM1"/>
<dbReference type="Proteomes" id="UP000215828">
    <property type="component" value="Unassembled WGS sequence"/>
</dbReference>
<dbReference type="InterPro" id="IPR001604">
    <property type="entry name" value="Endo_G_ENPP1-like_dom"/>
</dbReference>
<reference evidence="5 6" key="3">
    <citation type="submission" date="2017-09" db="EMBL/GenBank/DDBJ databases">
        <title>Tripartite evolution among Lactobacillus johnsonii, Lactobacillus taiwanensis, Lactobacillus reuteri and their rodent host.</title>
        <authorList>
            <person name="Wang T."/>
            <person name="Knowles S."/>
            <person name="Cheng C."/>
        </authorList>
    </citation>
    <scope>NUCLEOTIDE SEQUENCE [LARGE SCALE GENOMIC DNA]</scope>
    <source>
        <strain evidence="4 5">609q</strain>
        <strain evidence="3 6">609u</strain>
    </source>
</reference>
<dbReference type="GO" id="GO:0003676">
    <property type="term" value="F:nucleic acid binding"/>
    <property type="evidence" value="ECO:0007669"/>
    <property type="project" value="InterPro"/>
</dbReference>
<dbReference type="PROSITE" id="PS51257">
    <property type="entry name" value="PROKAR_LIPOPROTEIN"/>
    <property type="match status" value="1"/>
</dbReference>
<dbReference type="InterPro" id="IPR044929">
    <property type="entry name" value="DNA/RNA_non-sp_Endonuclease_sf"/>
</dbReference>
<evidence type="ECO:0000259" key="2">
    <source>
        <dbReference type="SMART" id="SM00892"/>
    </source>
</evidence>
<dbReference type="EMBL" id="NGNX01000003">
    <property type="protein sequence ID" value="OYR93200.1"/>
    <property type="molecule type" value="Genomic_DNA"/>
</dbReference>
<dbReference type="RefSeq" id="WP_094496840.1">
    <property type="nucleotide sequence ID" value="NZ_NGNV01000002.1"/>
</dbReference>
<evidence type="ECO:0000313" key="3">
    <source>
        <dbReference type="EMBL" id="OYR89069.1"/>
    </source>
</evidence>
<comment type="caution">
    <text evidence="4">The sequence shown here is derived from an EMBL/GenBank/DDBJ whole genome shotgun (WGS) entry which is preliminary data.</text>
</comment>
<dbReference type="SMART" id="SM00892">
    <property type="entry name" value="Endonuclease_NS"/>
    <property type="match status" value="1"/>
</dbReference>
<dbReference type="Gene3D" id="3.40.570.10">
    <property type="entry name" value="Extracellular Endonuclease, subunit A"/>
    <property type="match status" value="1"/>
</dbReference>
<proteinExistence type="predicted"/>
<dbReference type="GO" id="GO:0016787">
    <property type="term" value="F:hydrolase activity"/>
    <property type="evidence" value="ECO:0007669"/>
    <property type="project" value="InterPro"/>
</dbReference>
<dbReference type="InterPro" id="IPR044927">
    <property type="entry name" value="Endonuclea_NS_2"/>
</dbReference>
<evidence type="ECO:0000313" key="6">
    <source>
        <dbReference type="Proteomes" id="UP000216316"/>
    </source>
</evidence>
<feature type="signal peptide" evidence="1">
    <location>
        <begin position="1"/>
        <end position="23"/>
    </location>
</feature>
<name>A0A256LIM1_9LACO</name>
<dbReference type="EMBL" id="NGNV01000002">
    <property type="protein sequence ID" value="OYR89069.1"/>
    <property type="molecule type" value="Genomic_DNA"/>
</dbReference>
<reference evidence="3" key="2">
    <citation type="submission" date="2017-05" db="EMBL/GenBank/DDBJ databases">
        <authorList>
            <person name="Lin X.B."/>
            <person name="Stothard P."/>
            <person name="Tasseva G."/>
            <person name="Walter J."/>
        </authorList>
    </citation>
    <scope>NUCLEOTIDE SEQUENCE</scope>
    <source>
        <strain evidence="3">609u</strain>
    </source>
</reference>
<protein>
    <submittedName>
        <fullName evidence="4">DNA nuclease</fullName>
    </submittedName>
</protein>
<organism evidence="4 5">
    <name type="scientific">Lactobacillus taiwanensis</name>
    <dbReference type="NCBI Taxonomy" id="508451"/>
    <lineage>
        <taxon>Bacteria</taxon>
        <taxon>Bacillati</taxon>
        <taxon>Bacillota</taxon>
        <taxon>Bacilli</taxon>
        <taxon>Lactobacillales</taxon>
        <taxon>Lactobacillaceae</taxon>
        <taxon>Lactobacillus</taxon>
    </lineage>
</organism>
<keyword evidence="6" id="KW-1185">Reference proteome</keyword>
<accession>A0A256LIM1</accession>
<reference evidence="4 5" key="1">
    <citation type="submission" date="2017-04" db="EMBL/GenBank/DDBJ databases">
        <authorList>
            <person name="Afonso C.L."/>
            <person name="Miller P.J."/>
            <person name="Scott M.A."/>
            <person name="Spackman E."/>
            <person name="Goraichik I."/>
            <person name="Dimitrov K.M."/>
            <person name="Suarez D.L."/>
            <person name="Swayne D.E."/>
        </authorList>
    </citation>
    <scope>NUCLEOTIDE SEQUENCE [LARGE SCALE GENOMIC DNA]</scope>
    <source>
        <strain evidence="4 5">609q</strain>
    </source>
</reference>
<evidence type="ECO:0000313" key="4">
    <source>
        <dbReference type="EMBL" id="OYR93200.1"/>
    </source>
</evidence>